<comment type="subcellular location">
    <subcellularLocation>
        <location evidence="1">Cell membrane</location>
    </subcellularLocation>
</comment>
<dbReference type="InterPro" id="IPR003362">
    <property type="entry name" value="Bact_transf"/>
</dbReference>
<dbReference type="PANTHER" id="PTHR30576">
    <property type="entry name" value="COLANIC BIOSYNTHESIS UDP-GLUCOSE LIPID CARRIER TRANSFERASE"/>
    <property type="match status" value="1"/>
</dbReference>
<keyword evidence="3" id="KW-1003">Cell membrane</keyword>
<dbReference type="AlphaFoldDB" id="A0A395V132"/>
<keyword evidence="5 8" id="KW-0812">Transmembrane</keyword>
<dbReference type="Proteomes" id="UP001197847">
    <property type="component" value="Unassembled WGS sequence"/>
</dbReference>
<keyword evidence="4 11" id="KW-0808">Transferase</keyword>
<dbReference type="EMBL" id="QRUJ01000010">
    <property type="protein sequence ID" value="RGR53855.1"/>
    <property type="molecule type" value="Genomic_DNA"/>
</dbReference>
<evidence type="ECO:0000256" key="7">
    <source>
        <dbReference type="ARBA" id="ARBA00023136"/>
    </source>
</evidence>
<feature type="transmembrane region" description="Helical" evidence="8">
    <location>
        <begin position="78"/>
        <end position="99"/>
    </location>
</feature>
<evidence type="ECO:0000313" key="11">
    <source>
        <dbReference type="EMBL" id="RGR53855.1"/>
    </source>
</evidence>
<evidence type="ECO:0000313" key="12">
    <source>
        <dbReference type="Proteomes" id="UP000266066"/>
    </source>
</evidence>
<keyword evidence="6 8" id="KW-1133">Transmembrane helix</keyword>
<sequence length="269" mass="31504">MNYWIIATIVICLFIWYIVKCWSKSFEIVNEGALAQEREAILEIIEQERPLEYAHISNIDYRQKKKHIYHFIKRLTDIAGSLVGIILLSPIFLLLSFLVKREDGGNIFYGHIRVGYHGKKIKVYKFRSMKMNVKNLEKLLTPEQLEQYRTEFKIDNDPRITKIGNILRKLSLDELPQLFNILKGDISIVGPRPIVEKETQIYGDDVEKLLSVKPGLTGYWQAYARNNATYESGERQKMEMYYVEHNSLWLDIKILFKTVISVIKKEGAQ</sequence>
<accession>A0A395V132</accession>
<gene>
    <name evidence="11" type="ORF">DWY38_10220</name>
    <name evidence="10" type="ORF">LK487_16115</name>
</gene>
<evidence type="ECO:0000256" key="4">
    <source>
        <dbReference type="ARBA" id="ARBA00022679"/>
    </source>
</evidence>
<dbReference type="GO" id="GO:0016780">
    <property type="term" value="F:phosphotransferase activity, for other substituted phosphate groups"/>
    <property type="evidence" value="ECO:0007669"/>
    <property type="project" value="TreeGrafter"/>
</dbReference>
<reference evidence="11 12" key="1">
    <citation type="submission" date="2018-08" db="EMBL/GenBank/DDBJ databases">
        <title>A genome reference for cultivated species of the human gut microbiota.</title>
        <authorList>
            <person name="Zou Y."/>
            <person name="Xue W."/>
            <person name="Luo G."/>
        </authorList>
    </citation>
    <scope>NUCLEOTIDE SEQUENCE [LARGE SCALE GENOMIC DNA]</scope>
    <source>
        <strain evidence="11 12">AF25-15</strain>
    </source>
</reference>
<dbReference type="Proteomes" id="UP000266066">
    <property type="component" value="Unassembled WGS sequence"/>
</dbReference>
<evidence type="ECO:0000256" key="1">
    <source>
        <dbReference type="ARBA" id="ARBA00004236"/>
    </source>
</evidence>
<dbReference type="GO" id="GO:0005886">
    <property type="term" value="C:plasma membrane"/>
    <property type="evidence" value="ECO:0007669"/>
    <property type="project" value="UniProtKB-SubCell"/>
</dbReference>
<comment type="similarity">
    <text evidence="2">Belongs to the bacterial sugar transferase family.</text>
</comment>
<dbReference type="PANTHER" id="PTHR30576:SF4">
    <property type="entry name" value="UNDECAPRENYL-PHOSPHATE GALACTOSE PHOSPHOTRANSFERASE"/>
    <property type="match status" value="1"/>
</dbReference>
<evidence type="ECO:0000256" key="5">
    <source>
        <dbReference type="ARBA" id="ARBA00022692"/>
    </source>
</evidence>
<feature type="domain" description="Bacterial sugar transferase" evidence="9">
    <location>
        <begin position="73"/>
        <end position="264"/>
    </location>
</feature>
<evidence type="ECO:0000256" key="8">
    <source>
        <dbReference type="SAM" id="Phobius"/>
    </source>
</evidence>
<keyword evidence="7 8" id="KW-0472">Membrane</keyword>
<evidence type="ECO:0000256" key="2">
    <source>
        <dbReference type="ARBA" id="ARBA00006464"/>
    </source>
</evidence>
<reference evidence="10" key="2">
    <citation type="submission" date="2021-10" db="EMBL/GenBank/DDBJ databases">
        <title>Collection of gut derived symbiotic bacterial strains cultured from healthy donors.</title>
        <authorList>
            <person name="Lin H."/>
            <person name="Littmann E."/>
            <person name="Claire K."/>
            <person name="Pamer E."/>
        </authorList>
    </citation>
    <scope>NUCLEOTIDE SEQUENCE</scope>
    <source>
        <strain evidence="10">MSK.22.92</strain>
    </source>
</reference>
<proteinExistence type="inferred from homology"/>
<evidence type="ECO:0000256" key="6">
    <source>
        <dbReference type="ARBA" id="ARBA00022989"/>
    </source>
</evidence>
<evidence type="ECO:0000259" key="9">
    <source>
        <dbReference type="Pfam" id="PF02397"/>
    </source>
</evidence>
<evidence type="ECO:0000313" key="10">
    <source>
        <dbReference type="EMBL" id="MCC2748523.1"/>
    </source>
</evidence>
<comment type="caution">
    <text evidence="11">The sequence shown here is derived from an EMBL/GenBank/DDBJ whole genome shotgun (WGS) entry which is preliminary data.</text>
</comment>
<dbReference type="EMBL" id="JAJFBX010000039">
    <property type="protein sequence ID" value="MCC2748523.1"/>
    <property type="molecule type" value="Genomic_DNA"/>
</dbReference>
<dbReference type="Pfam" id="PF02397">
    <property type="entry name" value="Bac_transf"/>
    <property type="match status" value="1"/>
</dbReference>
<evidence type="ECO:0000256" key="3">
    <source>
        <dbReference type="ARBA" id="ARBA00022475"/>
    </source>
</evidence>
<protein>
    <submittedName>
        <fullName evidence="11">Sugar transferase</fullName>
    </submittedName>
</protein>
<dbReference type="RefSeq" id="WP_015517236.1">
    <property type="nucleotide sequence ID" value="NZ_CP143947.1"/>
</dbReference>
<name>A0A395V132_9FIRM</name>
<organism evidence="11 12">
    <name type="scientific">Agathobacter rectalis</name>
    <dbReference type="NCBI Taxonomy" id="39491"/>
    <lineage>
        <taxon>Bacteria</taxon>
        <taxon>Bacillati</taxon>
        <taxon>Bacillota</taxon>
        <taxon>Clostridia</taxon>
        <taxon>Lachnospirales</taxon>
        <taxon>Lachnospiraceae</taxon>
        <taxon>Agathobacter</taxon>
    </lineage>
</organism>